<protein>
    <submittedName>
        <fullName evidence="5">ABC transporter ATP-binding protein</fullName>
    </submittedName>
</protein>
<dbReference type="AlphaFoldDB" id="A0A7Y6ICV1"/>
<proteinExistence type="predicted"/>
<dbReference type="InterPro" id="IPR017871">
    <property type="entry name" value="ABC_transporter-like_CS"/>
</dbReference>
<dbReference type="SUPFAM" id="SSF52540">
    <property type="entry name" value="P-loop containing nucleoside triphosphate hydrolases"/>
    <property type="match status" value="1"/>
</dbReference>
<dbReference type="Proteomes" id="UP000586042">
    <property type="component" value="Unassembled WGS sequence"/>
</dbReference>
<dbReference type="GO" id="GO:0005886">
    <property type="term" value="C:plasma membrane"/>
    <property type="evidence" value="ECO:0007669"/>
    <property type="project" value="TreeGrafter"/>
</dbReference>
<reference evidence="5 6" key="1">
    <citation type="submission" date="2020-06" db="EMBL/GenBank/DDBJ databases">
        <title>Nonomuraea sp. SMC257, a novel actinomycete isolated from soil.</title>
        <authorList>
            <person name="Chanama M."/>
        </authorList>
    </citation>
    <scope>NUCLEOTIDE SEQUENCE [LARGE SCALE GENOMIC DNA]</scope>
    <source>
        <strain evidence="5 6">SMC257</strain>
    </source>
</reference>
<dbReference type="InterPro" id="IPR017911">
    <property type="entry name" value="MacB-like_ATP-bd"/>
</dbReference>
<dbReference type="EMBL" id="JABWGN010000013">
    <property type="protein sequence ID" value="NUW35922.1"/>
    <property type="molecule type" value="Genomic_DNA"/>
</dbReference>
<dbReference type="CDD" id="cd03255">
    <property type="entry name" value="ABC_MJ0796_LolCDE_FtsE"/>
    <property type="match status" value="1"/>
</dbReference>
<dbReference type="InterPro" id="IPR027417">
    <property type="entry name" value="P-loop_NTPase"/>
</dbReference>
<accession>A0A7Y6ICV1</accession>
<gene>
    <name evidence="5" type="ORF">HTZ77_31555</name>
</gene>
<comment type="caution">
    <text evidence="5">The sequence shown here is derived from an EMBL/GenBank/DDBJ whole genome shotgun (WGS) entry which is preliminary data.</text>
</comment>
<dbReference type="Gene3D" id="3.40.50.300">
    <property type="entry name" value="P-loop containing nucleotide triphosphate hydrolases"/>
    <property type="match status" value="1"/>
</dbReference>
<dbReference type="InterPro" id="IPR003593">
    <property type="entry name" value="AAA+_ATPase"/>
</dbReference>
<evidence type="ECO:0000259" key="4">
    <source>
        <dbReference type="PROSITE" id="PS50893"/>
    </source>
</evidence>
<dbReference type="GO" id="GO:0016887">
    <property type="term" value="F:ATP hydrolysis activity"/>
    <property type="evidence" value="ECO:0007669"/>
    <property type="project" value="InterPro"/>
</dbReference>
<dbReference type="PROSITE" id="PS00211">
    <property type="entry name" value="ABC_TRANSPORTER_1"/>
    <property type="match status" value="1"/>
</dbReference>
<dbReference type="GO" id="GO:0022857">
    <property type="term" value="F:transmembrane transporter activity"/>
    <property type="evidence" value="ECO:0007669"/>
    <property type="project" value="TreeGrafter"/>
</dbReference>
<dbReference type="Pfam" id="PF00005">
    <property type="entry name" value="ABC_tran"/>
    <property type="match status" value="1"/>
</dbReference>
<evidence type="ECO:0000313" key="5">
    <source>
        <dbReference type="EMBL" id="NUW35922.1"/>
    </source>
</evidence>
<dbReference type="GO" id="GO:0005524">
    <property type="term" value="F:ATP binding"/>
    <property type="evidence" value="ECO:0007669"/>
    <property type="project" value="UniProtKB-KW"/>
</dbReference>
<keyword evidence="2" id="KW-0547">Nucleotide-binding</keyword>
<organism evidence="5 6">
    <name type="scientific">Nonomuraea montanisoli</name>
    <dbReference type="NCBI Taxonomy" id="2741721"/>
    <lineage>
        <taxon>Bacteria</taxon>
        <taxon>Bacillati</taxon>
        <taxon>Actinomycetota</taxon>
        <taxon>Actinomycetes</taxon>
        <taxon>Streptosporangiales</taxon>
        <taxon>Streptosporangiaceae</taxon>
        <taxon>Nonomuraea</taxon>
    </lineage>
</organism>
<keyword evidence="3 5" id="KW-0067">ATP-binding</keyword>
<dbReference type="InterPro" id="IPR003439">
    <property type="entry name" value="ABC_transporter-like_ATP-bd"/>
</dbReference>
<sequence length="232" mass="24530">MTLKLTDIVLTYPDGDRTLTALDHVDLAVAPGEFTAVVGPSGSGKSSLLAVAATLITPTSGTVSVAGREVSAMTQAARTRVRRDHVGIVFQQANLLPSLTALDQLLVVAHLAGGSPRAAAARARELLLSVDLCGKEHKRPHQMSGGERQRVNIARALMNEPEVLLVDEPTSALDHERGERVVSLLAELTRRNDLATVMVTHDLGSLSAVDMVLTMRDGRLTAGDIRGVHSAG</sequence>
<keyword evidence="1" id="KW-0813">Transport</keyword>
<evidence type="ECO:0000256" key="1">
    <source>
        <dbReference type="ARBA" id="ARBA00022448"/>
    </source>
</evidence>
<evidence type="ECO:0000256" key="2">
    <source>
        <dbReference type="ARBA" id="ARBA00022741"/>
    </source>
</evidence>
<dbReference type="PANTHER" id="PTHR24220:SF685">
    <property type="entry name" value="ABC TRANSPORTER RELATED"/>
    <property type="match status" value="1"/>
</dbReference>
<keyword evidence="6" id="KW-1185">Reference proteome</keyword>
<dbReference type="InterPro" id="IPR015854">
    <property type="entry name" value="ABC_transpr_LolD-like"/>
</dbReference>
<evidence type="ECO:0000313" key="6">
    <source>
        <dbReference type="Proteomes" id="UP000586042"/>
    </source>
</evidence>
<dbReference type="PROSITE" id="PS50893">
    <property type="entry name" value="ABC_TRANSPORTER_2"/>
    <property type="match status" value="1"/>
</dbReference>
<name>A0A7Y6ICV1_9ACTN</name>
<evidence type="ECO:0000256" key="3">
    <source>
        <dbReference type="ARBA" id="ARBA00022840"/>
    </source>
</evidence>
<dbReference type="SMART" id="SM00382">
    <property type="entry name" value="AAA"/>
    <property type="match status" value="1"/>
</dbReference>
<dbReference type="RefSeq" id="WP_175593378.1">
    <property type="nucleotide sequence ID" value="NZ_JABWGN010000013.1"/>
</dbReference>
<dbReference type="PANTHER" id="PTHR24220">
    <property type="entry name" value="IMPORT ATP-BINDING PROTEIN"/>
    <property type="match status" value="1"/>
</dbReference>
<feature type="domain" description="ABC transporter" evidence="4">
    <location>
        <begin position="3"/>
        <end position="231"/>
    </location>
</feature>